<dbReference type="PANTHER" id="PTHR13802">
    <property type="entry name" value="MUCIN 4-RELATED"/>
    <property type="match status" value="1"/>
</dbReference>
<name>A0AAF3FF69_9BILA</name>
<evidence type="ECO:0000256" key="1">
    <source>
        <dbReference type="ARBA" id="ARBA00004370"/>
    </source>
</evidence>
<organism evidence="9 10">
    <name type="scientific">Mesorhabditis belari</name>
    <dbReference type="NCBI Taxonomy" id="2138241"/>
    <lineage>
        <taxon>Eukaryota</taxon>
        <taxon>Metazoa</taxon>
        <taxon>Ecdysozoa</taxon>
        <taxon>Nematoda</taxon>
        <taxon>Chromadorea</taxon>
        <taxon>Rhabditida</taxon>
        <taxon>Rhabditina</taxon>
        <taxon>Rhabditomorpha</taxon>
        <taxon>Rhabditoidea</taxon>
        <taxon>Rhabditidae</taxon>
        <taxon>Mesorhabditinae</taxon>
        <taxon>Mesorhabditis</taxon>
    </lineage>
</organism>
<dbReference type="InterPro" id="IPR056075">
    <property type="entry name" value="DUF7658"/>
</dbReference>
<keyword evidence="2 6" id="KW-0812">Transmembrane</keyword>
<evidence type="ECO:0000256" key="6">
    <source>
        <dbReference type="SAM" id="Phobius"/>
    </source>
</evidence>
<sequence>MGTGRGIYPALVTLLLVPWSGAQNVNIGGQNIGIGQSGLPGSGLPGSGGTIFTGTGNNPYYGEGVAGASMFRADAAVVVTWYNTASAISGRSDIDAGQTATYQVQQWYLTDWERMNTLYTYRVGYLKLAPLRANDLNATNLQSGLVTSPISLHWLWTPENQNFATTTFSQAEINARTEFVKKKATQMCHDWYDEDGALFNFIRDTESNSSCPCVESQARLDLGRFMPHPRCSQVPGLSVFVHDYMPYFLCCKFADFRCQMFYWRRPSSACQQYQSPAIGQISGGGTTVTIDNQKFIFDEPGVFNFLHIPKTTRNPEVRIQVRLERYPNRKVDFGLLGRYMPQMDLVQPTNITVVTGIVLEATGSERVHIMARKDTRRFRYRTDILVGGIVRYFDTIHLQRFKGVIIYVNNVDSRGQPEIYVVLEEAQIGIRVRESYAVDVDRLSMFQESMGMLDIQLSVPPQYGVRPDGDNTRDAQLRQIYNLPRVSGLMRPFPDQSTGSLDLGITLNDVNSDQYRQQIIQQYRVYGTGEPGSEQAQPGINVQGLPQENMFTTSKEEDKAFDVFPEAQSRKAPVFKSAPIWETGPNRFHVQTGQIVSQLLATCTDLQNNPNVDLAPYQSFQTEAYGQRNCPDDPGSILQDCGDNVPCLYDYTLFNSKILGQLELETYNNFLSDRLQAQRQYNSCGAINIEYPEYMMKTPAMASGYLQGDVARFDCYQSHWIHGDHEYKCGIIIDRNDQSGLSYRYEWNKGSQPWCRSRIKENYFKWLATIFGFVGCVLVIILIFLMCWCIKQRRLNERADEYGTTQRGGGGPAFGNKAFVADRQFDNMSEPPRPTGIPRATPVALEPRRFSPTPSSIPGSVQPPILGMNTSV</sequence>
<evidence type="ECO:0000313" key="10">
    <source>
        <dbReference type="WBParaSite" id="MBELARI_LOCUS4656"/>
    </source>
</evidence>
<keyword evidence="4 6" id="KW-0472">Membrane</keyword>
<dbReference type="Pfam" id="PF24678">
    <property type="entry name" value="DUF7658"/>
    <property type="match status" value="1"/>
</dbReference>
<feature type="region of interest" description="Disordered" evidence="5">
    <location>
        <begin position="827"/>
        <end position="872"/>
    </location>
</feature>
<evidence type="ECO:0000256" key="7">
    <source>
        <dbReference type="SAM" id="SignalP"/>
    </source>
</evidence>
<feature type="chain" id="PRO_5042042034" description="AMOP domain-containing protein" evidence="7">
    <location>
        <begin position="23"/>
        <end position="872"/>
    </location>
</feature>
<feature type="transmembrane region" description="Helical" evidence="6">
    <location>
        <begin position="766"/>
        <end position="790"/>
    </location>
</feature>
<dbReference type="GO" id="GO:0016020">
    <property type="term" value="C:membrane"/>
    <property type="evidence" value="ECO:0007669"/>
    <property type="project" value="UniProtKB-SubCell"/>
</dbReference>
<accession>A0AAF3FF69</accession>
<evidence type="ECO:0000256" key="2">
    <source>
        <dbReference type="ARBA" id="ARBA00022692"/>
    </source>
</evidence>
<keyword evidence="3 6" id="KW-1133">Transmembrane helix</keyword>
<dbReference type="Pfam" id="PF24464">
    <property type="entry name" value="Ig_F54D1_6_2"/>
    <property type="match status" value="1"/>
</dbReference>
<dbReference type="WBParaSite" id="MBELARI_LOCUS4656">
    <property type="protein sequence ID" value="MBELARI_LOCUS4656"/>
    <property type="gene ID" value="MBELARI_LOCUS4656"/>
</dbReference>
<dbReference type="Pfam" id="PF24469">
    <property type="entry name" value="F54D1_6_C"/>
    <property type="match status" value="1"/>
</dbReference>
<evidence type="ECO:0000313" key="9">
    <source>
        <dbReference type="Proteomes" id="UP000887575"/>
    </source>
</evidence>
<dbReference type="InterPro" id="IPR057019">
    <property type="entry name" value="F54D1_6-like_Ig-like_2"/>
</dbReference>
<keyword evidence="7" id="KW-0732">Signal</keyword>
<evidence type="ECO:0000256" key="4">
    <source>
        <dbReference type="ARBA" id="ARBA00023136"/>
    </source>
</evidence>
<feature type="domain" description="AMOP" evidence="8">
    <location>
        <begin position="180"/>
        <end position="330"/>
    </location>
</feature>
<dbReference type="AlphaFoldDB" id="A0AAF3FF69"/>
<dbReference type="SMART" id="SM00723">
    <property type="entry name" value="AMOP"/>
    <property type="match status" value="1"/>
</dbReference>
<evidence type="ECO:0000256" key="3">
    <source>
        <dbReference type="ARBA" id="ARBA00022989"/>
    </source>
</evidence>
<evidence type="ECO:0000259" key="8">
    <source>
        <dbReference type="PROSITE" id="PS50856"/>
    </source>
</evidence>
<comment type="subcellular location">
    <subcellularLocation>
        <location evidence="1">Membrane</location>
    </subcellularLocation>
</comment>
<dbReference type="InterPro" id="IPR005533">
    <property type="entry name" value="AMOP_dom"/>
</dbReference>
<keyword evidence="9" id="KW-1185">Reference proteome</keyword>
<dbReference type="InterPro" id="IPR057017">
    <property type="entry name" value="F54D1_6-like_C"/>
</dbReference>
<evidence type="ECO:0000256" key="5">
    <source>
        <dbReference type="SAM" id="MobiDB-lite"/>
    </source>
</evidence>
<dbReference type="Proteomes" id="UP000887575">
    <property type="component" value="Unassembled WGS sequence"/>
</dbReference>
<dbReference type="PROSITE" id="PS50856">
    <property type="entry name" value="AMOP"/>
    <property type="match status" value="1"/>
</dbReference>
<feature type="signal peptide" evidence="7">
    <location>
        <begin position="1"/>
        <end position="22"/>
    </location>
</feature>
<dbReference type="Pfam" id="PF03782">
    <property type="entry name" value="AMOP"/>
    <property type="match status" value="1"/>
</dbReference>
<dbReference type="InterPro" id="IPR051495">
    <property type="entry name" value="Epithelial_Barrier/Signaling"/>
</dbReference>
<protein>
    <recommendedName>
        <fullName evidence="8">AMOP domain-containing protein</fullName>
    </recommendedName>
</protein>
<proteinExistence type="predicted"/>
<reference evidence="10" key="1">
    <citation type="submission" date="2024-02" db="UniProtKB">
        <authorList>
            <consortium name="WormBaseParasite"/>
        </authorList>
    </citation>
    <scope>IDENTIFICATION</scope>
</reference>
<dbReference type="PANTHER" id="PTHR13802:SF60">
    <property type="entry name" value="PROTEIN CBG06057"/>
    <property type="match status" value="1"/>
</dbReference>